<gene>
    <name evidence="4" type="ORF">C7U54_06440</name>
</gene>
<evidence type="ECO:0000313" key="5">
    <source>
        <dbReference type="Proteomes" id="UP000240974"/>
    </source>
</evidence>
<keyword evidence="1 2" id="KW-0732">Signal</keyword>
<dbReference type="EMBL" id="PYLQ01000006">
    <property type="protein sequence ID" value="PST41967.1"/>
    <property type="molecule type" value="Genomic_DNA"/>
</dbReference>
<comment type="caution">
    <text evidence="4">The sequence shown here is derived from an EMBL/GenBank/DDBJ whole genome shotgun (WGS) entry which is preliminary data.</text>
</comment>
<dbReference type="Gene3D" id="3.40.50.1820">
    <property type="entry name" value="alpha/beta hydrolase"/>
    <property type="match status" value="1"/>
</dbReference>
<dbReference type="InterPro" id="IPR001375">
    <property type="entry name" value="Peptidase_S9_cat"/>
</dbReference>
<dbReference type="AlphaFoldDB" id="A0A2T3G368"/>
<protein>
    <recommendedName>
        <fullName evidence="3">Peptidase S9 prolyl oligopeptidase catalytic domain-containing protein</fullName>
    </recommendedName>
</protein>
<keyword evidence="5" id="KW-1185">Reference proteome</keyword>
<organism evidence="4 5">
    <name type="scientific">Faecalibacillus intestinalis</name>
    <dbReference type="NCBI Taxonomy" id="1982626"/>
    <lineage>
        <taxon>Bacteria</taxon>
        <taxon>Bacillati</taxon>
        <taxon>Bacillota</taxon>
        <taxon>Erysipelotrichia</taxon>
        <taxon>Erysipelotrichales</taxon>
        <taxon>Coprobacillaceae</taxon>
        <taxon>Faecalibacillus</taxon>
    </lineage>
</organism>
<evidence type="ECO:0000256" key="2">
    <source>
        <dbReference type="SAM" id="SignalP"/>
    </source>
</evidence>
<feature type="domain" description="Peptidase S9 prolyl oligopeptidase catalytic" evidence="3">
    <location>
        <begin position="255"/>
        <end position="400"/>
    </location>
</feature>
<name>A0A2T3G368_9FIRM</name>
<dbReference type="RefSeq" id="WP_107029708.1">
    <property type="nucleotide sequence ID" value="NZ_PYLQ01000006.1"/>
</dbReference>
<evidence type="ECO:0000259" key="3">
    <source>
        <dbReference type="Pfam" id="PF00326"/>
    </source>
</evidence>
<dbReference type="InterPro" id="IPR050955">
    <property type="entry name" value="Plant_Biomass_Hydrol_Est"/>
</dbReference>
<dbReference type="SUPFAM" id="SSF53474">
    <property type="entry name" value="alpha/beta-Hydrolases"/>
    <property type="match status" value="1"/>
</dbReference>
<dbReference type="InterPro" id="IPR029058">
    <property type="entry name" value="AB_hydrolase_fold"/>
</dbReference>
<feature type="signal peptide" evidence="2">
    <location>
        <begin position="1"/>
        <end position="26"/>
    </location>
</feature>
<accession>A0A2T3G368</accession>
<dbReference type="PANTHER" id="PTHR43037:SF1">
    <property type="entry name" value="BLL1128 PROTEIN"/>
    <property type="match status" value="1"/>
</dbReference>
<dbReference type="GO" id="GO:0006508">
    <property type="term" value="P:proteolysis"/>
    <property type="evidence" value="ECO:0007669"/>
    <property type="project" value="InterPro"/>
</dbReference>
<dbReference type="Pfam" id="PF00326">
    <property type="entry name" value="Peptidase_S9"/>
    <property type="match status" value="1"/>
</dbReference>
<reference evidence="4 5" key="1">
    <citation type="journal article" date="2019" name="Int. J. Syst. Evol. Microbiol.">
        <title>Faecalibacillus intestinalis gen. nov., sp. nov. and Faecalibacillus faecis sp. nov., isolated from human faeces.</title>
        <authorList>
            <person name="Seo B."/>
            <person name="Jeon K."/>
            <person name="Baek I."/>
            <person name="Lee Y.M."/>
            <person name="Baek K."/>
            <person name="Ko G."/>
        </authorList>
    </citation>
    <scope>NUCLEOTIDE SEQUENCE [LARGE SCALE GENOMIC DNA]</scope>
    <source>
        <strain evidence="4 5">SNUG30099</strain>
    </source>
</reference>
<evidence type="ECO:0000313" key="4">
    <source>
        <dbReference type="EMBL" id="PST41967.1"/>
    </source>
</evidence>
<dbReference type="PANTHER" id="PTHR43037">
    <property type="entry name" value="UNNAMED PRODUCT-RELATED"/>
    <property type="match status" value="1"/>
</dbReference>
<evidence type="ECO:0000256" key="1">
    <source>
        <dbReference type="ARBA" id="ARBA00022729"/>
    </source>
</evidence>
<dbReference type="GO" id="GO:0008236">
    <property type="term" value="F:serine-type peptidase activity"/>
    <property type="evidence" value="ECO:0007669"/>
    <property type="project" value="InterPro"/>
</dbReference>
<proteinExistence type="predicted"/>
<feature type="chain" id="PRO_5015668541" description="Peptidase S9 prolyl oligopeptidase catalytic domain-containing protein" evidence="2">
    <location>
        <begin position="27"/>
        <end position="503"/>
    </location>
</feature>
<dbReference type="Proteomes" id="UP000240974">
    <property type="component" value="Unassembled WGS sequence"/>
</dbReference>
<sequence length="503" mass="55249">MKSKKIIAASLGAALSLSMLCMPVYATSPTVSSIVANTQVGDGQREVSSFEIEVSDESIIQNLTAADFDIINNSSTVPFDVNTGSWTEAYQDDGIELSVSGNKLEMKVNPFCYAGIYKTDWSFQRLDWEVKCLTNDALSFKASDVTTIKTKVLDDTERKTFTYAGLTREYALYLPKNADGSVKKNVPLVVWNHGGGEYKGNLEDTLVANKGLTGWVDAGYDVAVLQMQVGNENYSYGAAENEDKKKLIDQNNALQAQLIKNLINDGNVNKNQVYVAGASSGGGATMRFLMQYPEIFAGAIACCSMDPIVPVHNQTFAVLGREKDPFDTIVSNFEEAFQGNVYTWDESTQSMVSKKIDTQKLLDIPIYYTHAENDPTCNVDSSKAMYKAMENMGDKNNKLSIWSDDEMKAVGISNGMGGALLHWSWVKVLNDNTDGSPMNWLFKQSKVETVSKSEDKVDDKKESTVNNKVEQSVKTGDNTMIGSYAIIMLLAAGAYTATKKVIR</sequence>